<keyword evidence="2" id="KW-1185">Reference proteome</keyword>
<name>A0A0C9N662_9FUNG</name>
<reference evidence="1" key="1">
    <citation type="submission" date="2014-09" db="EMBL/GenBank/DDBJ databases">
        <title>Draft genome sequence of an oleaginous Mucoromycotina fungus Mucor ambiguus NBRC6742.</title>
        <authorList>
            <person name="Takeda I."/>
            <person name="Yamane N."/>
            <person name="Morita T."/>
            <person name="Tamano K."/>
            <person name="Machida M."/>
            <person name="Baker S."/>
            <person name="Koike H."/>
        </authorList>
    </citation>
    <scope>NUCLEOTIDE SEQUENCE</scope>
    <source>
        <strain evidence="1">NBRC 6742</strain>
    </source>
</reference>
<organism evidence="1">
    <name type="scientific">Mucor ambiguus</name>
    <dbReference type="NCBI Taxonomy" id="91626"/>
    <lineage>
        <taxon>Eukaryota</taxon>
        <taxon>Fungi</taxon>
        <taxon>Fungi incertae sedis</taxon>
        <taxon>Mucoromycota</taxon>
        <taxon>Mucoromycotina</taxon>
        <taxon>Mucoromycetes</taxon>
        <taxon>Mucorales</taxon>
        <taxon>Mucorineae</taxon>
        <taxon>Mucoraceae</taxon>
        <taxon>Mucor</taxon>
    </lineage>
</organism>
<dbReference type="OrthoDB" id="2204724at2759"/>
<accession>A0A0C9N662</accession>
<dbReference type="EMBL" id="DF836606">
    <property type="protein sequence ID" value="GAN10068.1"/>
    <property type="molecule type" value="Genomic_DNA"/>
</dbReference>
<gene>
    <name evidence="1" type="ORF">MAM1_0317c09603</name>
</gene>
<dbReference type="AlphaFoldDB" id="A0A0C9N662"/>
<dbReference type="Proteomes" id="UP000053815">
    <property type="component" value="Unassembled WGS sequence"/>
</dbReference>
<protein>
    <submittedName>
        <fullName evidence="1">Uncharacterized protein</fullName>
    </submittedName>
</protein>
<sequence>MASITPTVQEFWYNLCMNAFKNNTLANDFILFFDGCKTAMPDGRYSWKTSDPDYQYNLLQLSCAQLDIDTFTLPVETVNIFINEKRKTRSKWHMERQMELRQHLQQTLKNVSTSPLDLNEDQKMALVKEFVSIHATDLGSVPFLKRLAGFLRYQIQHKHNVVEWRMSEFILTQNDEEPMESYIRLLRGVLGMQLVYLDDDNEHSNDTVAIDMHSNAGNTVTDPELIWRMSPDIDIHLLQDILKCMPKQAQTSTFEDYSVTDIPRTASHEHRNILQWIFDILGHCLSFLHK</sequence>
<evidence type="ECO:0000313" key="2">
    <source>
        <dbReference type="Proteomes" id="UP000053815"/>
    </source>
</evidence>
<proteinExistence type="predicted"/>
<evidence type="ECO:0000313" key="1">
    <source>
        <dbReference type="EMBL" id="GAN10068.1"/>
    </source>
</evidence>